<keyword evidence="2" id="KW-0503">Monooxygenase</keyword>
<evidence type="ECO:0000313" key="2">
    <source>
        <dbReference type="EMBL" id="MET6996680.1"/>
    </source>
</evidence>
<dbReference type="SUPFAM" id="SSF54909">
    <property type="entry name" value="Dimeric alpha+beta barrel"/>
    <property type="match status" value="1"/>
</dbReference>
<dbReference type="Gene3D" id="3.30.70.100">
    <property type="match status" value="1"/>
</dbReference>
<organism evidence="2 3">
    <name type="scientific">Chitinophaga defluvii</name>
    <dbReference type="NCBI Taxonomy" id="3163343"/>
    <lineage>
        <taxon>Bacteria</taxon>
        <taxon>Pseudomonadati</taxon>
        <taxon>Bacteroidota</taxon>
        <taxon>Chitinophagia</taxon>
        <taxon>Chitinophagales</taxon>
        <taxon>Chitinophagaceae</taxon>
        <taxon>Chitinophaga</taxon>
    </lineage>
</organism>
<keyword evidence="3" id="KW-1185">Reference proteome</keyword>
<dbReference type="InterPro" id="IPR011008">
    <property type="entry name" value="Dimeric_a/b-barrel"/>
</dbReference>
<name>A0ABV2T2X4_9BACT</name>
<dbReference type="PROSITE" id="PS51725">
    <property type="entry name" value="ABM"/>
    <property type="match status" value="1"/>
</dbReference>
<reference evidence="2 3" key="1">
    <citation type="submission" date="2024-06" db="EMBL/GenBank/DDBJ databases">
        <title>Chitinophaga defluvii sp. nov., isolated from municipal sewage.</title>
        <authorList>
            <person name="Zhang L."/>
        </authorList>
    </citation>
    <scope>NUCLEOTIDE SEQUENCE [LARGE SCALE GENOMIC DNA]</scope>
    <source>
        <strain evidence="2 3">H8</strain>
    </source>
</reference>
<dbReference type="Pfam" id="PF03992">
    <property type="entry name" value="ABM"/>
    <property type="match status" value="1"/>
</dbReference>
<comment type="caution">
    <text evidence="2">The sequence shown here is derived from an EMBL/GenBank/DDBJ whole genome shotgun (WGS) entry which is preliminary data.</text>
</comment>
<dbReference type="RefSeq" id="WP_354659321.1">
    <property type="nucleotide sequence ID" value="NZ_JBEXAC010000001.1"/>
</dbReference>
<dbReference type="Proteomes" id="UP001549749">
    <property type="component" value="Unassembled WGS sequence"/>
</dbReference>
<evidence type="ECO:0000259" key="1">
    <source>
        <dbReference type="PROSITE" id="PS51725"/>
    </source>
</evidence>
<keyword evidence="2" id="KW-0560">Oxidoreductase</keyword>
<gene>
    <name evidence="2" type="ORF">ABR189_04850</name>
</gene>
<dbReference type="InterPro" id="IPR007138">
    <property type="entry name" value="ABM_dom"/>
</dbReference>
<proteinExistence type="predicted"/>
<protein>
    <submittedName>
        <fullName evidence="2">Antibiotic biosynthesis monooxygenase family protein</fullName>
    </submittedName>
</protein>
<evidence type="ECO:0000313" key="3">
    <source>
        <dbReference type="Proteomes" id="UP001549749"/>
    </source>
</evidence>
<accession>A0ABV2T2X4</accession>
<dbReference type="GO" id="GO:0004497">
    <property type="term" value="F:monooxygenase activity"/>
    <property type="evidence" value="ECO:0007669"/>
    <property type="project" value="UniProtKB-KW"/>
</dbReference>
<dbReference type="EMBL" id="JBEXAC010000001">
    <property type="protein sequence ID" value="MET6996680.1"/>
    <property type="molecule type" value="Genomic_DNA"/>
</dbReference>
<feature type="domain" description="ABM" evidence="1">
    <location>
        <begin position="2"/>
        <end position="91"/>
    </location>
</feature>
<sequence length="129" mass="15100">MMIRIVKLGFDPEKVDTFRELFDQKWSLIRHFPGCLHLELWQEPEKGNVFFTYSHWESPEALENYRSSTVFREIWATIKVMFNTKPEAWTVQNQVLPAPETLEVPVSNSRDKAFQLQDTTPSPLLSAKS</sequence>